<feature type="compositionally biased region" description="Basic residues" evidence="4">
    <location>
        <begin position="473"/>
        <end position="489"/>
    </location>
</feature>
<dbReference type="InterPro" id="IPR001660">
    <property type="entry name" value="SAM"/>
</dbReference>
<feature type="compositionally biased region" description="Pro residues" evidence="4">
    <location>
        <begin position="497"/>
        <end position="521"/>
    </location>
</feature>
<dbReference type="Pfam" id="PF00505">
    <property type="entry name" value="HMG_box"/>
    <property type="match status" value="1"/>
</dbReference>
<feature type="region of interest" description="Disordered" evidence="4">
    <location>
        <begin position="203"/>
        <end position="455"/>
    </location>
</feature>
<evidence type="ECO:0000313" key="7">
    <source>
        <dbReference type="Proteomes" id="UP001600064"/>
    </source>
</evidence>
<dbReference type="SMART" id="SM00398">
    <property type="entry name" value="HMG"/>
    <property type="match status" value="1"/>
</dbReference>
<dbReference type="InterPro" id="IPR051965">
    <property type="entry name" value="ChromReg_NeuronalGeneExpr"/>
</dbReference>
<dbReference type="PANTHER" id="PTHR46040">
    <property type="entry name" value="HIGH MOBILITY GROUP PROTEIN 2"/>
    <property type="match status" value="1"/>
</dbReference>
<evidence type="ECO:0000259" key="5">
    <source>
        <dbReference type="PROSITE" id="PS50118"/>
    </source>
</evidence>
<feature type="compositionally biased region" description="Polar residues" evidence="4">
    <location>
        <begin position="537"/>
        <end position="546"/>
    </location>
</feature>
<feature type="compositionally biased region" description="Basic and acidic residues" evidence="4">
    <location>
        <begin position="207"/>
        <end position="218"/>
    </location>
</feature>
<feature type="DNA-binding region" description="HMG box" evidence="3">
    <location>
        <begin position="118"/>
        <end position="184"/>
    </location>
</feature>
<comment type="caution">
    <text evidence="6">The sequence shown here is derived from an EMBL/GenBank/DDBJ whole genome shotgun (WGS) entry which is preliminary data.</text>
</comment>
<feature type="compositionally biased region" description="Low complexity" evidence="4">
    <location>
        <begin position="231"/>
        <end position="251"/>
    </location>
</feature>
<dbReference type="InterPro" id="IPR009071">
    <property type="entry name" value="HMG_box_dom"/>
</dbReference>
<reference evidence="6 7" key="1">
    <citation type="journal article" date="2024" name="Commun. Biol.">
        <title>Comparative genomic analysis of thermophilic fungi reveals convergent evolutionary adaptations and gene losses.</title>
        <authorList>
            <person name="Steindorff A.S."/>
            <person name="Aguilar-Pontes M.V."/>
            <person name="Robinson A.J."/>
            <person name="Andreopoulos B."/>
            <person name="LaButti K."/>
            <person name="Kuo A."/>
            <person name="Mondo S."/>
            <person name="Riley R."/>
            <person name="Otillar R."/>
            <person name="Haridas S."/>
            <person name="Lipzen A."/>
            <person name="Grimwood J."/>
            <person name="Schmutz J."/>
            <person name="Clum A."/>
            <person name="Reid I.D."/>
            <person name="Moisan M.C."/>
            <person name="Butler G."/>
            <person name="Nguyen T.T.M."/>
            <person name="Dewar K."/>
            <person name="Conant G."/>
            <person name="Drula E."/>
            <person name="Henrissat B."/>
            <person name="Hansel C."/>
            <person name="Singer S."/>
            <person name="Hutchinson M.I."/>
            <person name="de Vries R.P."/>
            <person name="Natvig D.O."/>
            <person name="Powell A.J."/>
            <person name="Tsang A."/>
            <person name="Grigoriev I.V."/>
        </authorList>
    </citation>
    <scope>NUCLEOTIDE SEQUENCE [LARGE SCALE GENOMIC DNA]</scope>
    <source>
        <strain evidence="6 7">ATCC 22073</strain>
    </source>
</reference>
<dbReference type="PROSITE" id="PS50118">
    <property type="entry name" value="HMG_BOX_2"/>
    <property type="match status" value="1"/>
</dbReference>
<evidence type="ECO:0000256" key="3">
    <source>
        <dbReference type="PROSITE-ProRule" id="PRU00267"/>
    </source>
</evidence>
<feature type="compositionally biased region" description="Polar residues" evidence="4">
    <location>
        <begin position="371"/>
        <end position="384"/>
    </location>
</feature>
<feature type="compositionally biased region" description="Low complexity" evidence="4">
    <location>
        <begin position="410"/>
        <end position="422"/>
    </location>
</feature>
<name>A0ABR4DLD5_9PEZI</name>
<dbReference type="SMART" id="SM00454">
    <property type="entry name" value="SAM"/>
    <property type="match status" value="1"/>
</dbReference>
<dbReference type="Gene3D" id="1.10.150.50">
    <property type="entry name" value="Transcription Factor, Ets-1"/>
    <property type="match status" value="1"/>
</dbReference>
<keyword evidence="7" id="KW-1185">Reference proteome</keyword>
<feature type="compositionally biased region" description="Low complexity" evidence="4">
    <location>
        <begin position="269"/>
        <end position="289"/>
    </location>
</feature>
<organism evidence="6 7">
    <name type="scientific">Remersonia thermophila</name>
    <dbReference type="NCBI Taxonomy" id="72144"/>
    <lineage>
        <taxon>Eukaryota</taxon>
        <taxon>Fungi</taxon>
        <taxon>Dikarya</taxon>
        <taxon>Ascomycota</taxon>
        <taxon>Pezizomycotina</taxon>
        <taxon>Sordariomycetes</taxon>
        <taxon>Sordariomycetidae</taxon>
        <taxon>Sordariales</taxon>
        <taxon>Sordariales incertae sedis</taxon>
        <taxon>Remersonia</taxon>
    </lineage>
</organism>
<feature type="compositionally biased region" description="Basic and acidic residues" evidence="4">
    <location>
        <begin position="84"/>
        <end position="97"/>
    </location>
</feature>
<evidence type="ECO:0000256" key="4">
    <source>
        <dbReference type="SAM" id="MobiDB-lite"/>
    </source>
</evidence>
<dbReference type="Gene3D" id="1.10.30.10">
    <property type="entry name" value="High mobility group box domain"/>
    <property type="match status" value="1"/>
</dbReference>
<protein>
    <recommendedName>
        <fullName evidence="5">HMG box domain-containing protein</fullName>
    </recommendedName>
</protein>
<dbReference type="GeneID" id="98126684"/>
<dbReference type="Proteomes" id="UP001600064">
    <property type="component" value="Unassembled WGS sequence"/>
</dbReference>
<dbReference type="SUPFAM" id="SSF47769">
    <property type="entry name" value="SAM/Pointed domain"/>
    <property type="match status" value="1"/>
</dbReference>
<dbReference type="SUPFAM" id="SSF47095">
    <property type="entry name" value="HMG-box"/>
    <property type="match status" value="1"/>
</dbReference>
<dbReference type="InterPro" id="IPR013761">
    <property type="entry name" value="SAM/pointed_sf"/>
</dbReference>
<proteinExistence type="predicted"/>
<keyword evidence="1 3" id="KW-0238">DNA-binding</keyword>
<gene>
    <name evidence="6" type="ORF">VTJ83DRAFT_544</name>
</gene>
<evidence type="ECO:0000256" key="2">
    <source>
        <dbReference type="ARBA" id="ARBA00023242"/>
    </source>
</evidence>
<evidence type="ECO:0000256" key="1">
    <source>
        <dbReference type="ARBA" id="ARBA00023125"/>
    </source>
</evidence>
<feature type="region of interest" description="Disordered" evidence="4">
    <location>
        <begin position="472"/>
        <end position="549"/>
    </location>
</feature>
<feature type="domain" description="HMG box" evidence="5">
    <location>
        <begin position="118"/>
        <end position="184"/>
    </location>
</feature>
<dbReference type="RefSeq" id="XP_070869897.1">
    <property type="nucleotide sequence ID" value="XM_071012040.1"/>
</dbReference>
<dbReference type="Pfam" id="PF00536">
    <property type="entry name" value="SAM_1"/>
    <property type="match status" value="1"/>
</dbReference>
<dbReference type="InterPro" id="IPR036910">
    <property type="entry name" value="HMG_box_dom_sf"/>
</dbReference>
<dbReference type="EMBL" id="JAZGUE010000001">
    <property type="protein sequence ID" value="KAL2271173.1"/>
    <property type="molecule type" value="Genomic_DNA"/>
</dbReference>
<keyword evidence="2 3" id="KW-0539">Nucleus</keyword>
<dbReference type="PANTHER" id="PTHR46040:SF3">
    <property type="entry name" value="HIGH MOBILITY GROUP PROTEIN 2"/>
    <property type="match status" value="1"/>
</dbReference>
<accession>A0ABR4DLD5</accession>
<feature type="region of interest" description="Disordered" evidence="4">
    <location>
        <begin position="84"/>
        <end position="122"/>
    </location>
</feature>
<sequence length="569" mass="62078">MTKLLHQILGELGIPQYFDVFLEQGFDTWDTILDITESDLDALGVKLGHRRKLQRRIAHFRGIAPQTSLVSPTLACAEDVKQEPAIKAESPKAETRDAPPVVTKRKYRRHPKPDENAPERPPSAYVLFSNKMREELKGQNLSFTEMAKLVGEHWQNLTAAEKEPYESRAQAIKERYLAEYAEYKKTEHYRKYQAYLQEFRAKYPSPSHDKDTSKRVKLEPQSQRRASPGATPTRTSRSGSGSESLRGSEPPCSRPRVGSIVSASDPQHPSAGPAAPASASDDSATTPAAKETERPSRDISPTVGKGPKSLPPLTSAAPPGGQGEAQHARERFSMHRQLPSLSDVFEGQPLPSGRDGPPSLTGPGDRPYSGAASTHPPSFGQSRTPVDGSLPIHALLASKPDPSFPATDGSSHAHQAHQSSYHADPRPAGPSHYPMQDGPSNRHTINGYHQHHHSVPAAAPSVPARHSMDLHHSYHQHRHHHHQHQHHHSEHGFRLPPSQPPPPQQHPTLSPPPPPPPPLQPPSSGGAFHSQKPPAAQSASNNNVHMMSSGLDGMSALLKAGELVDGRTQ</sequence>
<evidence type="ECO:0000313" key="6">
    <source>
        <dbReference type="EMBL" id="KAL2271173.1"/>
    </source>
</evidence>